<evidence type="ECO:0000259" key="5">
    <source>
        <dbReference type="Pfam" id="PF24626"/>
    </source>
</evidence>
<feature type="compositionally biased region" description="Gly residues" evidence="1">
    <location>
        <begin position="906"/>
        <end position="921"/>
    </location>
</feature>
<dbReference type="PANTHER" id="PTHR24559">
    <property type="entry name" value="TRANSPOSON TY3-I GAG-POL POLYPROTEIN"/>
    <property type="match status" value="1"/>
</dbReference>
<dbReference type="CDD" id="cd01647">
    <property type="entry name" value="RT_LTR"/>
    <property type="match status" value="1"/>
</dbReference>
<dbReference type="PANTHER" id="PTHR24559:SF444">
    <property type="entry name" value="REVERSE TRANSCRIPTASE DOMAIN-CONTAINING PROTEIN"/>
    <property type="match status" value="1"/>
</dbReference>
<feature type="domain" description="Tf2-1-like SH3-like" evidence="5">
    <location>
        <begin position="1672"/>
        <end position="1718"/>
    </location>
</feature>
<keyword evidence="7" id="KW-1185">Reference proteome</keyword>
<feature type="domain" description="Reverse transcriptase" evidence="3">
    <location>
        <begin position="1388"/>
        <end position="1493"/>
    </location>
</feature>
<keyword evidence="2" id="KW-1133">Transmembrane helix</keyword>
<dbReference type="InterPro" id="IPR043128">
    <property type="entry name" value="Rev_trsase/Diguanyl_cyclase"/>
</dbReference>
<proteinExistence type="predicted"/>
<dbReference type="SUPFAM" id="SSF56672">
    <property type="entry name" value="DNA/RNA polymerases"/>
    <property type="match status" value="1"/>
</dbReference>
<protein>
    <submittedName>
        <fullName evidence="6">Reverse transcriptase domain-containing protein</fullName>
    </submittedName>
</protein>
<dbReference type="GO" id="GO:0003964">
    <property type="term" value="F:RNA-directed DNA polymerase activity"/>
    <property type="evidence" value="ECO:0007669"/>
    <property type="project" value="UniProtKB-KW"/>
</dbReference>
<feature type="region of interest" description="Disordered" evidence="1">
    <location>
        <begin position="900"/>
        <end position="925"/>
    </location>
</feature>
<evidence type="ECO:0000256" key="2">
    <source>
        <dbReference type="SAM" id="Phobius"/>
    </source>
</evidence>
<feature type="transmembrane region" description="Helical" evidence="2">
    <location>
        <begin position="739"/>
        <end position="762"/>
    </location>
</feature>
<accession>A0ABQ5H9B7</accession>
<dbReference type="Pfam" id="PF00078">
    <property type="entry name" value="RVT_1"/>
    <property type="match status" value="1"/>
</dbReference>
<keyword evidence="6" id="KW-0548">Nucleotidyltransferase</keyword>
<evidence type="ECO:0000259" key="3">
    <source>
        <dbReference type="Pfam" id="PF00078"/>
    </source>
</evidence>
<keyword evidence="6" id="KW-0808">Transferase</keyword>
<reference evidence="6" key="2">
    <citation type="submission" date="2022-01" db="EMBL/GenBank/DDBJ databases">
        <authorList>
            <person name="Yamashiro T."/>
            <person name="Shiraishi A."/>
            <person name="Satake H."/>
            <person name="Nakayama K."/>
        </authorList>
    </citation>
    <scope>NUCLEOTIDE SEQUENCE</scope>
</reference>
<dbReference type="Pfam" id="PF03732">
    <property type="entry name" value="Retrotrans_gag"/>
    <property type="match status" value="2"/>
</dbReference>
<dbReference type="InterPro" id="IPR043502">
    <property type="entry name" value="DNA/RNA_pol_sf"/>
</dbReference>
<organism evidence="6 7">
    <name type="scientific">Tanacetum coccineum</name>
    <dbReference type="NCBI Taxonomy" id="301880"/>
    <lineage>
        <taxon>Eukaryota</taxon>
        <taxon>Viridiplantae</taxon>
        <taxon>Streptophyta</taxon>
        <taxon>Embryophyta</taxon>
        <taxon>Tracheophyta</taxon>
        <taxon>Spermatophyta</taxon>
        <taxon>Magnoliopsida</taxon>
        <taxon>eudicotyledons</taxon>
        <taxon>Gunneridae</taxon>
        <taxon>Pentapetalae</taxon>
        <taxon>asterids</taxon>
        <taxon>campanulids</taxon>
        <taxon>Asterales</taxon>
        <taxon>Asteraceae</taxon>
        <taxon>Asteroideae</taxon>
        <taxon>Anthemideae</taxon>
        <taxon>Anthemidinae</taxon>
        <taxon>Tanacetum</taxon>
    </lineage>
</organism>
<dbReference type="InterPro" id="IPR053134">
    <property type="entry name" value="RNA-dir_DNA_polymerase"/>
</dbReference>
<comment type="caution">
    <text evidence="6">The sequence shown here is derived from an EMBL/GenBank/DDBJ whole genome shotgun (WGS) entry which is preliminary data.</text>
</comment>
<keyword evidence="6" id="KW-0695">RNA-directed DNA polymerase</keyword>
<keyword evidence="2" id="KW-0472">Membrane</keyword>
<dbReference type="EMBL" id="BQNB010019361">
    <property type="protein sequence ID" value="GJT84470.1"/>
    <property type="molecule type" value="Genomic_DNA"/>
</dbReference>
<keyword evidence="2" id="KW-0812">Transmembrane</keyword>
<reference evidence="6" key="1">
    <citation type="journal article" date="2022" name="Int. J. Mol. Sci.">
        <title>Draft Genome of Tanacetum Coccineum: Genomic Comparison of Closely Related Tanacetum-Family Plants.</title>
        <authorList>
            <person name="Yamashiro T."/>
            <person name="Shiraishi A."/>
            <person name="Nakayama K."/>
            <person name="Satake H."/>
        </authorList>
    </citation>
    <scope>NUCLEOTIDE SEQUENCE</scope>
</reference>
<evidence type="ECO:0000313" key="7">
    <source>
        <dbReference type="Proteomes" id="UP001151760"/>
    </source>
</evidence>
<evidence type="ECO:0000256" key="1">
    <source>
        <dbReference type="SAM" id="MobiDB-lite"/>
    </source>
</evidence>
<name>A0ABQ5H9B7_9ASTR</name>
<sequence length="1784" mass="203269">MTRSSTNELFTPYKEPEREFRSSRRHFKTLSLDELRSPDFNLLSDQEYSEEEEAEAMAETMEQYMSKTRTDYGSGVARPKIDNKDQFELKGQFLKELRENTFSGSDNEDANEHIEKVLEIVDLFHVPNITVDQLMLRVFPISLTGAASRWLRNKPTGSIKTWEDLKTKFLNKYCPPGRTAKKMEEINNFQQESDETLFQAWERFKELLMKCPQHYLTEMQEVILFYNGLDVPTRQILNSKGVIPTKTAVDAKTTIQEMAEYSQKWHNGTSRGRSTNTSDGLAAIQPQLNNLERKIKKVNEKVYAAQVGSKQCKGPHYTKDCPQKEEEKTLEEAYYTQFGGPFQGRGYRATALGYCQRNNANPSYQERSQSMEDNQSKFMSESVKRHEENSSLIKEIRATTDAAIRNQGASIKTLEIQIGQMSKVLQERGFGSLPSSTETNPKDQVKSISTTIETDSRSIRRIGSTQYVVSTRQNNTLLYMSRQTTVTFPSCLDNHYYEEEEGNYGPKFMEAYGASHINNAIPRKEKDPGSFTLPCFINNTCFDNALVDLGASVSVIPLSAYLNLGLGELAHTRLIVELADRTVKYLKGIAENVLVGIDYFLLPTTAKIDVYKRKITLRVGEEKIIFKSVKPASSLIKRVYMLSLRERIELDLEARLMGETLVLNRSLDLFLEDYIELNDLNKPFKLRRNQGDDLMPTIKEGKVIEEFRTRDEDLDIGIDDYSSYCDGDKKIHIDCAHNLTFSCMIGFEFTHVNFYPLLYVNVMSRKFHNSLMQNKMVSKGDNVIGALMNVLIFVGTFSVMTDFAVLKDMDAYRDEEMGDIIVGKPFLREVRIKAKCFEGIITLYNGDDEVTYQVDLEKEISTNIVEFYELLSDPDMKRKTRGLLGCHSWSWEIKGTSAGRPAAESLGGGTGVQVGRGGRGGGPREEGVNGNLEGANGGAPDFSTIIAQQLQNLLPAMLAQENVRNVIVNGNRVGCSYKEFLACNPNKYDGKGGVIVLTRWIEKMESVHDISGCSVDQKVKYTAGSFVGKALTWWNSQIRMLSREVAVSMSWNDFKFMMIQEFCPSHEMQKLESELWNHAMVGAGHAAYTNRFHELARLVPHLVTPKSRKIERYVYGLASQIHEMVAATEPKTMQKVVQISGALTDKAVRNRSIKKVKKRGNVGEPSKVRIGRDDNRGLGLGYAFCYYLNPVGRENMGTWPKCTICNSYYAPGGPCRTCFNYNRPGRLAKDCRGVPRNVNPINARTHLLGHCYECGMDWLSNYKAEIICHEKVVRIPLPDGKVLRVLGERPEEKARFLMGAKAGDKKQEEIVVVRYFLEVFPDDLSGLPSIREIEFWIELTPGATPVAKSPYHLAPSELEELSGQLKELQDKGFIRPSSSPWGAPVLFVKKKDGSFRMCIDYRELNKLTVKNRYPLPRIDDLFDQLQGSQFFSKIDLRSGYHQLRVHEDDIPKTAFRTRYGHFEFTVMPFCLTNALAVFMYLMNRVFWPYLDKFVILREVQFLGHVINGNWIHVDPSKIEAIVKSLTILTQSVRLSIGVRNRNLAFKTLKDKLCNAPVLALSDGLKDFVLFSDFDYEIRYHPGKANVVADALSRKERVKPKRVRAMNMILQSSIKDRILAAQKEAMDESVGLQREGEVRTLIMDKAHKSKYSVHPGADKMYYDLRDRCSTLWEERELAPRFVGPFEIVEKAGPVAYRLDLLEELNAVYDTFHVSSHKKCLADPTLQVPLNEIRVDAKLNFVEEPAEILEREFKKLKRSRIAIVKFGWNSKRGHRNSHRNVEVHMN</sequence>
<dbReference type="InterPro" id="IPR005162">
    <property type="entry name" value="Retrotrans_gag_dom"/>
</dbReference>
<feature type="domain" description="Retrotransposon gag" evidence="4">
    <location>
        <begin position="138"/>
        <end position="230"/>
    </location>
</feature>
<gene>
    <name evidence="6" type="ORF">Tco_1058812</name>
</gene>
<dbReference type="Proteomes" id="UP001151760">
    <property type="component" value="Unassembled WGS sequence"/>
</dbReference>
<dbReference type="InterPro" id="IPR056924">
    <property type="entry name" value="SH3_Tf2-1"/>
</dbReference>
<feature type="transmembrane region" description="Helical" evidence="2">
    <location>
        <begin position="783"/>
        <end position="806"/>
    </location>
</feature>
<dbReference type="Gene3D" id="2.40.70.10">
    <property type="entry name" value="Acid Proteases"/>
    <property type="match status" value="1"/>
</dbReference>
<dbReference type="Gene3D" id="3.30.70.270">
    <property type="match status" value="1"/>
</dbReference>
<dbReference type="Gene3D" id="3.10.10.10">
    <property type="entry name" value="HIV Type 1 Reverse Transcriptase, subunit A, domain 1"/>
    <property type="match status" value="1"/>
</dbReference>
<evidence type="ECO:0000259" key="4">
    <source>
        <dbReference type="Pfam" id="PF03732"/>
    </source>
</evidence>
<dbReference type="Pfam" id="PF24626">
    <property type="entry name" value="SH3_Tf2-1"/>
    <property type="match status" value="1"/>
</dbReference>
<evidence type="ECO:0000313" key="6">
    <source>
        <dbReference type="EMBL" id="GJT84470.1"/>
    </source>
</evidence>
<dbReference type="InterPro" id="IPR000477">
    <property type="entry name" value="RT_dom"/>
</dbReference>
<dbReference type="InterPro" id="IPR021109">
    <property type="entry name" value="Peptidase_aspartic_dom_sf"/>
</dbReference>
<feature type="domain" description="Retrotransposon gag" evidence="4">
    <location>
        <begin position="1024"/>
        <end position="1117"/>
    </location>
</feature>